<name>A0A8X6NC77_NEPPI</name>
<dbReference type="EMBL" id="BMAW01056371">
    <property type="protein sequence ID" value="GFT05528.1"/>
    <property type="molecule type" value="Genomic_DNA"/>
</dbReference>
<protein>
    <submittedName>
        <fullName evidence="1">Uncharacterized protein</fullName>
    </submittedName>
</protein>
<accession>A0A8X6NC77</accession>
<dbReference type="Proteomes" id="UP000887013">
    <property type="component" value="Unassembled WGS sequence"/>
</dbReference>
<evidence type="ECO:0000313" key="2">
    <source>
        <dbReference type="Proteomes" id="UP000887013"/>
    </source>
</evidence>
<dbReference type="AlphaFoldDB" id="A0A8X6NC77"/>
<sequence length="105" mass="12193">MKWQNLVWPLRLPLSPCQLTHFCIRTVMQTSRIVRVHLQYGCTVSNIRAETSFSQRSTILDSPPFSPSTTKPNQTSRLHPGLHWRLCFFNQPDFSAVYDTSCIHM</sequence>
<reference evidence="1" key="1">
    <citation type="submission" date="2020-08" db="EMBL/GenBank/DDBJ databases">
        <title>Multicomponent nature underlies the extraordinary mechanical properties of spider dragline silk.</title>
        <authorList>
            <person name="Kono N."/>
            <person name="Nakamura H."/>
            <person name="Mori M."/>
            <person name="Yoshida Y."/>
            <person name="Ohtoshi R."/>
            <person name="Malay A.D."/>
            <person name="Moran D.A.P."/>
            <person name="Tomita M."/>
            <person name="Numata K."/>
            <person name="Arakawa K."/>
        </authorList>
    </citation>
    <scope>NUCLEOTIDE SEQUENCE</scope>
</reference>
<gene>
    <name evidence="1" type="ORF">NPIL_576941</name>
</gene>
<proteinExistence type="predicted"/>
<keyword evidence="2" id="KW-1185">Reference proteome</keyword>
<evidence type="ECO:0000313" key="1">
    <source>
        <dbReference type="EMBL" id="GFT05528.1"/>
    </source>
</evidence>
<comment type="caution">
    <text evidence="1">The sequence shown here is derived from an EMBL/GenBank/DDBJ whole genome shotgun (WGS) entry which is preliminary data.</text>
</comment>
<organism evidence="1 2">
    <name type="scientific">Nephila pilipes</name>
    <name type="common">Giant wood spider</name>
    <name type="synonym">Nephila maculata</name>
    <dbReference type="NCBI Taxonomy" id="299642"/>
    <lineage>
        <taxon>Eukaryota</taxon>
        <taxon>Metazoa</taxon>
        <taxon>Ecdysozoa</taxon>
        <taxon>Arthropoda</taxon>
        <taxon>Chelicerata</taxon>
        <taxon>Arachnida</taxon>
        <taxon>Araneae</taxon>
        <taxon>Araneomorphae</taxon>
        <taxon>Entelegynae</taxon>
        <taxon>Araneoidea</taxon>
        <taxon>Nephilidae</taxon>
        <taxon>Nephila</taxon>
    </lineage>
</organism>